<feature type="compositionally biased region" description="Basic and acidic residues" evidence="1">
    <location>
        <begin position="92"/>
        <end position="107"/>
    </location>
</feature>
<dbReference type="EMBL" id="BPLR01008127">
    <property type="protein sequence ID" value="GIY22274.1"/>
    <property type="molecule type" value="Genomic_DNA"/>
</dbReference>
<dbReference type="Proteomes" id="UP001054945">
    <property type="component" value="Unassembled WGS sequence"/>
</dbReference>
<dbReference type="AlphaFoldDB" id="A0AAV4RMH5"/>
<proteinExistence type="predicted"/>
<feature type="region of interest" description="Disordered" evidence="1">
    <location>
        <begin position="70"/>
        <end position="110"/>
    </location>
</feature>
<gene>
    <name evidence="2" type="ORF">CEXT_539531</name>
</gene>
<reference evidence="2 3" key="1">
    <citation type="submission" date="2021-06" db="EMBL/GenBank/DDBJ databases">
        <title>Caerostris extrusa draft genome.</title>
        <authorList>
            <person name="Kono N."/>
            <person name="Arakawa K."/>
        </authorList>
    </citation>
    <scope>NUCLEOTIDE SEQUENCE [LARGE SCALE GENOMIC DNA]</scope>
</reference>
<sequence>MKVSGQIEIDGPFLSWWGVPRPPVGGEGVGDGWFHPGTNSTPLKNSEPFGSSVLCRNFSCGGGVVVNCESGFKNDKRGKEEEEEKGNGENYKGLREKEKDKSSEKSKQRSPAEYFLCVMIQRPSMVDGK</sequence>
<protein>
    <submittedName>
        <fullName evidence="2">Uncharacterized protein</fullName>
    </submittedName>
</protein>
<name>A0AAV4RMH5_CAEEX</name>
<organism evidence="2 3">
    <name type="scientific">Caerostris extrusa</name>
    <name type="common">Bark spider</name>
    <name type="synonym">Caerostris bankana</name>
    <dbReference type="NCBI Taxonomy" id="172846"/>
    <lineage>
        <taxon>Eukaryota</taxon>
        <taxon>Metazoa</taxon>
        <taxon>Ecdysozoa</taxon>
        <taxon>Arthropoda</taxon>
        <taxon>Chelicerata</taxon>
        <taxon>Arachnida</taxon>
        <taxon>Araneae</taxon>
        <taxon>Araneomorphae</taxon>
        <taxon>Entelegynae</taxon>
        <taxon>Araneoidea</taxon>
        <taxon>Araneidae</taxon>
        <taxon>Caerostris</taxon>
    </lineage>
</organism>
<evidence type="ECO:0000313" key="2">
    <source>
        <dbReference type="EMBL" id="GIY22274.1"/>
    </source>
</evidence>
<evidence type="ECO:0000256" key="1">
    <source>
        <dbReference type="SAM" id="MobiDB-lite"/>
    </source>
</evidence>
<comment type="caution">
    <text evidence="2">The sequence shown here is derived from an EMBL/GenBank/DDBJ whole genome shotgun (WGS) entry which is preliminary data.</text>
</comment>
<evidence type="ECO:0000313" key="3">
    <source>
        <dbReference type="Proteomes" id="UP001054945"/>
    </source>
</evidence>
<keyword evidence="3" id="KW-1185">Reference proteome</keyword>
<accession>A0AAV4RMH5</accession>